<protein>
    <recommendedName>
        <fullName evidence="3">F-box domain-containing protein</fullName>
    </recommendedName>
</protein>
<dbReference type="SUPFAM" id="SSF81383">
    <property type="entry name" value="F-box domain"/>
    <property type="match status" value="1"/>
</dbReference>
<sequence>MANPRPPSMETLRTSLLKQILRNLDWYDLQSAMQVCRRWEKVAFWMQVPRLRLSIVPDIGPNVTEYQYDKLLRYHSTLMESRRRYRHITFFWGSWDGLHEPDRIKDILFLEIIRRFRRSLVSLTIVSDGYCMIPWVMSAIIRSCPWLKALNLNGMVFNSLSFFHDWGFPTRIHTLEDANHVINCSPMAPDYFNNVTTLHVTLTIQNHLYDLFRKLSPQLISLTLEWDPEQYPTCVKWPREYFPRLQTLVLKTMRAETGEQLGHFLRRMPALNSLTLSPHLTGDISVISWISSINLWHLDVWPVFVSVPQVLLITRFQSLKSICIRGDYNMHNRLPDTARLPNTGCLALQGYTWQYVLDKLLMVFPNLVELELQTAENWKWKDARAINSLKSLNHLILHEGVQTLEKFMQFCEDLTVPSICVVSKHYALNYDYLSREYIACNIRKFSIHALEINPCTCDHLIQSMPNLNTLELTLQKPLDQSIYQGICTRNPQCEINRHWYKPYRSILNLYEQSEGIHEMMSADLETPFPLSNLF</sequence>
<proteinExistence type="predicted"/>
<evidence type="ECO:0008006" key="3">
    <source>
        <dbReference type="Google" id="ProtNLM"/>
    </source>
</evidence>
<dbReference type="SUPFAM" id="SSF52047">
    <property type="entry name" value="RNI-like"/>
    <property type="match status" value="2"/>
</dbReference>
<dbReference type="InterPro" id="IPR036047">
    <property type="entry name" value="F-box-like_dom_sf"/>
</dbReference>
<dbReference type="Gene3D" id="3.80.10.10">
    <property type="entry name" value="Ribonuclease Inhibitor"/>
    <property type="match status" value="1"/>
</dbReference>
<name>A0ABM1ZJR1_AEDAL</name>
<dbReference type="EnsemblMetazoa" id="AALFPA23_019148.R28174">
    <property type="protein sequence ID" value="AALFPA23_019148.P28174"/>
    <property type="gene ID" value="AALFPA23_019148"/>
</dbReference>
<reference evidence="2" key="1">
    <citation type="journal article" date="2015" name="Proc. Natl. Acad. Sci. U.S.A.">
        <title>Genome sequence of the Asian Tiger mosquito, Aedes albopictus, reveals insights into its biology, genetics, and evolution.</title>
        <authorList>
            <person name="Chen X.G."/>
            <person name="Jiang X."/>
            <person name="Gu J."/>
            <person name="Xu M."/>
            <person name="Wu Y."/>
            <person name="Deng Y."/>
            <person name="Zhang C."/>
            <person name="Bonizzoni M."/>
            <person name="Dermauw W."/>
            <person name="Vontas J."/>
            <person name="Armbruster P."/>
            <person name="Huang X."/>
            <person name="Yang Y."/>
            <person name="Zhang H."/>
            <person name="He W."/>
            <person name="Peng H."/>
            <person name="Liu Y."/>
            <person name="Wu K."/>
            <person name="Chen J."/>
            <person name="Lirakis M."/>
            <person name="Topalis P."/>
            <person name="Van Leeuwen T."/>
            <person name="Hall A.B."/>
            <person name="Jiang X."/>
            <person name="Thorpe C."/>
            <person name="Mueller R.L."/>
            <person name="Sun C."/>
            <person name="Waterhouse R.M."/>
            <person name="Yan G."/>
            <person name="Tu Z.J."/>
            <person name="Fang X."/>
            <person name="James A.A."/>
        </authorList>
    </citation>
    <scope>NUCLEOTIDE SEQUENCE [LARGE SCALE GENOMIC DNA]</scope>
    <source>
        <strain evidence="2">Foshan</strain>
    </source>
</reference>
<dbReference type="RefSeq" id="XP_062711017.1">
    <property type="nucleotide sequence ID" value="XM_062855033.1"/>
</dbReference>
<keyword evidence="2" id="KW-1185">Reference proteome</keyword>
<dbReference type="Proteomes" id="UP000069940">
    <property type="component" value="Unassembled WGS sequence"/>
</dbReference>
<evidence type="ECO:0000313" key="1">
    <source>
        <dbReference type="EnsemblMetazoa" id="AALFPA23_019148.P28174"/>
    </source>
</evidence>
<dbReference type="InterPro" id="IPR032675">
    <property type="entry name" value="LRR_dom_sf"/>
</dbReference>
<organism evidence="1 2">
    <name type="scientific">Aedes albopictus</name>
    <name type="common">Asian tiger mosquito</name>
    <name type="synonym">Stegomyia albopicta</name>
    <dbReference type="NCBI Taxonomy" id="7160"/>
    <lineage>
        <taxon>Eukaryota</taxon>
        <taxon>Metazoa</taxon>
        <taxon>Ecdysozoa</taxon>
        <taxon>Arthropoda</taxon>
        <taxon>Hexapoda</taxon>
        <taxon>Insecta</taxon>
        <taxon>Pterygota</taxon>
        <taxon>Neoptera</taxon>
        <taxon>Endopterygota</taxon>
        <taxon>Diptera</taxon>
        <taxon>Nematocera</taxon>
        <taxon>Culicoidea</taxon>
        <taxon>Culicidae</taxon>
        <taxon>Culicinae</taxon>
        <taxon>Aedini</taxon>
        <taxon>Aedes</taxon>
        <taxon>Stegomyia</taxon>
    </lineage>
</organism>
<dbReference type="GeneID" id="134289035"/>
<dbReference type="Gene3D" id="1.20.1280.50">
    <property type="match status" value="1"/>
</dbReference>
<evidence type="ECO:0000313" key="2">
    <source>
        <dbReference type="Proteomes" id="UP000069940"/>
    </source>
</evidence>
<accession>A0ABM1ZJR1</accession>
<reference evidence="1" key="2">
    <citation type="submission" date="2025-05" db="UniProtKB">
        <authorList>
            <consortium name="EnsemblMetazoa"/>
        </authorList>
    </citation>
    <scope>IDENTIFICATION</scope>
    <source>
        <strain evidence="1">Foshan</strain>
    </source>
</reference>